<comment type="subcellular location">
    <subcellularLocation>
        <location evidence="1">Membrane</location>
        <topology evidence="1">Multi-pass membrane protein</topology>
    </subcellularLocation>
</comment>
<dbReference type="EMBL" id="CAJVPP010000226">
    <property type="protein sequence ID" value="CAG8458237.1"/>
    <property type="molecule type" value="Genomic_DNA"/>
</dbReference>
<keyword evidence="2 5" id="KW-0812">Transmembrane</keyword>
<feature type="transmembrane region" description="Helical" evidence="5">
    <location>
        <begin position="63"/>
        <end position="86"/>
    </location>
</feature>
<keyword evidence="8" id="KW-1185">Reference proteome</keyword>
<evidence type="ECO:0000313" key="8">
    <source>
        <dbReference type="Proteomes" id="UP000789375"/>
    </source>
</evidence>
<evidence type="ECO:0000256" key="5">
    <source>
        <dbReference type="SAM" id="Phobius"/>
    </source>
</evidence>
<proteinExistence type="predicted"/>
<dbReference type="Pfam" id="PF02535">
    <property type="entry name" value="Zip"/>
    <property type="match status" value="1"/>
</dbReference>
<sequence length="390" mass="42423">MSSFINKRNLILCFWTLLFLSIAITHTYAHAGDDEIEGSSGKAPSVMSNEHVHKHSNIAEGNIGLGFGLTIMAALASALGSLTPFLDLLFPFIPFLAHIKITESKGFLAGSLSFSSGVLLFLTLGDLFPEAIGSFKKSNLFNPNYSSLVAALIFTLTILLIISSKILIRKFRKQDEFGSISEDIKVDNDNNLLNDKTLNRNESPTGTDLTEVTIDNNSSTTINTRNNQNFLNSLESQRLKSLGIQISIALAIHNFPEGLATFATTIRSERIGIIFAIALSLHKIPEGLIISLPIYYATGSRLIAFAVAATVGIVSQILGALLGYLLFVTVWNDSISGVLFSIVSASLMYAILHGMLPMAHHYDPKDKYVTNFTFFGIIFLVIVASVLDIA</sequence>
<feature type="transmembrane region" description="Helical" evidence="5">
    <location>
        <begin position="145"/>
        <end position="168"/>
    </location>
</feature>
<name>A0A9N8VPU2_FUNMO</name>
<feature type="chain" id="PRO_5040135052" evidence="6">
    <location>
        <begin position="26"/>
        <end position="390"/>
    </location>
</feature>
<feature type="transmembrane region" description="Helical" evidence="5">
    <location>
        <begin position="107"/>
        <end position="125"/>
    </location>
</feature>
<dbReference type="PANTHER" id="PTHR11040:SF205">
    <property type="entry name" value="ZINC TRANSPORTER ZUPT"/>
    <property type="match status" value="1"/>
</dbReference>
<accession>A0A9N8VPU2</accession>
<dbReference type="GO" id="GO:0016020">
    <property type="term" value="C:membrane"/>
    <property type="evidence" value="ECO:0007669"/>
    <property type="project" value="UniProtKB-SubCell"/>
</dbReference>
<keyword evidence="6" id="KW-0732">Signal</keyword>
<evidence type="ECO:0000256" key="3">
    <source>
        <dbReference type="ARBA" id="ARBA00022989"/>
    </source>
</evidence>
<feature type="transmembrane region" description="Helical" evidence="5">
    <location>
        <begin position="271"/>
        <end position="296"/>
    </location>
</feature>
<evidence type="ECO:0000256" key="6">
    <source>
        <dbReference type="SAM" id="SignalP"/>
    </source>
</evidence>
<dbReference type="AlphaFoldDB" id="A0A9N8VPU2"/>
<evidence type="ECO:0000256" key="4">
    <source>
        <dbReference type="ARBA" id="ARBA00023136"/>
    </source>
</evidence>
<dbReference type="InterPro" id="IPR003689">
    <property type="entry name" value="ZIP"/>
</dbReference>
<feature type="transmembrane region" description="Helical" evidence="5">
    <location>
        <begin position="302"/>
        <end position="326"/>
    </location>
</feature>
<evidence type="ECO:0000313" key="7">
    <source>
        <dbReference type="EMBL" id="CAG8458237.1"/>
    </source>
</evidence>
<dbReference type="PANTHER" id="PTHR11040">
    <property type="entry name" value="ZINC/IRON TRANSPORTER"/>
    <property type="match status" value="1"/>
</dbReference>
<gene>
    <name evidence="7" type="ORF">FMOSSE_LOCUS1902</name>
</gene>
<feature type="transmembrane region" description="Helical" evidence="5">
    <location>
        <begin position="338"/>
        <end position="356"/>
    </location>
</feature>
<keyword evidence="4 5" id="KW-0472">Membrane</keyword>
<dbReference type="GO" id="GO:0005385">
    <property type="term" value="F:zinc ion transmembrane transporter activity"/>
    <property type="evidence" value="ECO:0007669"/>
    <property type="project" value="TreeGrafter"/>
</dbReference>
<evidence type="ECO:0000256" key="1">
    <source>
        <dbReference type="ARBA" id="ARBA00004141"/>
    </source>
</evidence>
<protein>
    <submittedName>
        <fullName evidence="7">12252_t:CDS:1</fullName>
    </submittedName>
</protein>
<evidence type="ECO:0000256" key="2">
    <source>
        <dbReference type="ARBA" id="ARBA00022692"/>
    </source>
</evidence>
<comment type="caution">
    <text evidence="7">The sequence shown here is derived from an EMBL/GenBank/DDBJ whole genome shotgun (WGS) entry which is preliminary data.</text>
</comment>
<dbReference type="Proteomes" id="UP000789375">
    <property type="component" value="Unassembled WGS sequence"/>
</dbReference>
<organism evidence="7 8">
    <name type="scientific">Funneliformis mosseae</name>
    <name type="common">Endomycorrhizal fungus</name>
    <name type="synonym">Glomus mosseae</name>
    <dbReference type="NCBI Taxonomy" id="27381"/>
    <lineage>
        <taxon>Eukaryota</taxon>
        <taxon>Fungi</taxon>
        <taxon>Fungi incertae sedis</taxon>
        <taxon>Mucoromycota</taxon>
        <taxon>Glomeromycotina</taxon>
        <taxon>Glomeromycetes</taxon>
        <taxon>Glomerales</taxon>
        <taxon>Glomeraceae</taxon>
        <taxon>Funneliformis</taxon>
    </lineage>
</organism>
<keyword evidence="3 5" id="KW-1133">Transmembrane helix</keyword>
<feature type="transmembrane region" description="Helical" evidence="5">
    <location>
        <begin position="368"/>
        <end position="387"/>
    </location>
</feature>
<feature type="signal peptide" evidence="6">
    <location>
        <begin position="1"/>
        <end position="25"/>
    </location>
</feature>
<reference evidence="7" key="1">
    <citation type="submission" date="2021-06" db="EMBL/GenBank/DDBJ databases">
        <authorList>
            <person name="Kallberg Y."/>
            <person name="Tangrot J."/>
            <person name="Rosling A."/>
        </authorList>
    </citation>
    <scope>NUCLEOTIDE SEQUENCE</scope>
    <source>
        <strain evidence="7">87-6 pot B 2015</strain>
    </source>
</reference>